<evidence type="ECO:0000313" key="3">
    <source>
        <dbReference type="EMBL" id="KAG2501200.1"/>
    </source>
</evidence>
<organism evidence="3 4">
    <name type="scientific">Edaphochlamys debaryana</name>
    <dbReference type="NCBI Taxonomy" id="47281"/>
    <lineage>
        <taxon>Eukaryota</taxon>
        <taxon>Viridiplantae</taxon>
        <taxon>Chlorophyta</taxon>
        <taxon>core chlorophytes</taxon>
        <taxon>Chlorophyceae</taxon>
        <taxon>CS clade</taxon>
        <taxon>Chlamydomonadales</taxon>
        <taxon>Chlamydomonadales incertae sedis</taxon>
        <taxon>Edaphochlamys</taxon>
    </lineage>
</organism>
<evidence type="ECO:0000259" key="2">
    <source>
        <dbReference type="Pfam" id="PF10419"/>
    </source>
</evidence>
<dbReference type="Pfam" id="PF10419">
    <property type="entry name" value="TFIIIC_sub6"/>
    <property type="match status" value="1"/>
</dbReference>
<dbReference type="Proteomes" id="UP000612055">
    <property type="component" value="Unassembled WGS sequence"/>
</dbReference>
<dbReference type="InterPro" id="IPR019481">
    <property type="entry name" value="TFIIIC_triple_barrel"/>
</dbReference>
<feature type="region of interest" description="Disordered" evidence="1">
    <location>
        <begin position="77"/>
        <end position="103"/>
    </location>
</feature>
<dbReference type="Gene3D" id="2.60.40.4370">
    <property type="match status" value="1"/>
</dbReference>
<dbReference type="OrthoDB" id="527805at2759"/>
<protein>
    <recommendedName>
        <fullName evidence="2">Transcription factor TFIIIC triple barrel domain-containing protein</fullName>
    </recommendedName>
</protein>
<dbReference type="EMBL" id="JAEHOE010000002">
    <property type="protein sequence ID" value="KAG2501200.1"/>
    <property type="molecule type" value="Genomic_DNA"/>
</dbReference>
<dbReference type="AlphaFoldDB" id="A0A835YMG3"/>
<gene>
    <name evidence="3" type="ORF">HYH03_001014</name>
</gene>
<reference evidence="3" key="1">
    <citation type="journal article" date="2020" name="bioRxiv">
        <title>Comparative genomics of Chlamydomonas.</title>
        <authorList>
            <person name="Craig R.J."/>
            <person name="Hasan A.R."/>
            <person name="Ness R.W."/>
            <person name="Keightley P.D."/>
        </authorList>
    </citation>
    <scope>NUCLEOTIDE SEQUENCE</scope>
    <source>
        <strain evidence="3">CCAP 11/70</strain>
    </source>
</reference>
<proteinExistence type="predicted"/>
<feature type="domain" description="Transcription factor TFIIIC triple barrel" evidence="2">
    <location>
        <begin position="19"/>
        <end position="120"/>
    </location>
</feature>
<comment type="caution">
    <text evidence="3">The sequence shown here is derived from an EMBL/GenBank/DDBJ whole genome shotgun (WGS) entry which is preliminary data.</text>
</comment>
<keyword evidence="4" id="KW-1185">Reference proteome</keyword>
<sequence length="126" mass="13704">MACVEGPEVVLSEGSDHVQYLILDMPRDVAGWLSPGEKLVIEALDSEQPVIKLENGIVLQGSYEDHLGDILLFDKEQAESPDASAPRGVQQGASGNQPAPCTVRLKGQTDKVLTFKRLELGQRVHE</sequence>
<evidence type="ECO:0000313" key="4">
    <source>
        <dbReference type="Proteomes" id="UP000612055"/>
    </source>
</evidence>
<name>A0A835YMG3_9CHLO</name>
<accession>A0A835YMG3</accession>
<evidence type="ECO:0000256" key="1">
    <source>
        <dbReference type="SAM" id="MobiDB-lite"/>
    </source>
</evidence>